<dbReference type="AlphaFoldDB" id="X1ADW4"/>
<accession>X1ADW4</accession>
<feature type="non-terminal residue" evidence="1">
    <location>
        <position position="1"/>
    </location>
</feature>
<gene>
    <name evidence="1" type="ORF">S01H4_21453</name>
</gene>
<name>X1ADW4_9ZZZZ</name>
<comment type="caution">
    <text evidence="1">The sequence shown here is derived from an EMBL/GenBank/DDBJ whole genome shotgun (WGS) entry which is preliminary data.</text>
</comment>
<protein>
    <submittedName>
        <fullName evidence="1">Uncharacterized protein</fullName>
    </submittedName>
</protein>
<sequence>IIGDVSKFTTKIEYTMSLIEVKTGETVMKKSSTVTEEIKLYESLNNDLRALLDKIE</sequence>
<evidence type="ECO:0000313" key="1">
    <source>
        <dbReference type="EMBL" id="GAG80109.1"/>
    </source>
</evidence>
<reference evidence="1" key="1">
    <citation type="journal article" date="2014" name="Front. Microbiol.">
        <title>High frequency of phylogenetically diverse reductive dehalogenase-homologous genes in deep subseafloor sedimentary metagenomes.</title>
        <authorList>
            <person name="Kawai M."/>
            <person name="Futagami T."/>
            <person name="Toyoda A."/>
            <person name="Takaki Y."/>
            <person name="Nishi S."/>
            <person name="Hori S."/>
            <person name="Arai W."/>
            <person name="Tsubouchi T."/>
            <person name="Morono Y."/>
            <person name="Uchiyama I."/>
            <person name="Ito T."/>
            <person name="Fujiyama A."/>
            <person name="Inagaki F."/>
            <person name="Takami H."/>
        </authorList>
    </citation>
    <scope>NUCLEOTIDE SEQUENCE</scope>
    <source>
        <strain evidence="1">Expedition CK06-06</strain>
    </source>
</reference>
<proteinExistence type="predicted"/>
<dbReference type="EMBL" id="BART01009722">
    <property type="protein sequence ID" value="GAG80109.1"/>
    <property type="molecule type" value="Genomic_DNA"/>
</dbReference>
<organism evidence="1">
    <name type="scientific">marine sediment metagenome</name>
    <dbReference type="NCBI Taxonomy" id="412755"/>
    <lineage>
        <taxon>unclassified sequences</taxon>
        <taxon>metagenomes</taxon>
        <taxon>ecological metagenomes</taxon>
    </lineage>
</organism>